<organism evidence="3 4">
    <name type="scientific">Brevundimonas abyssalis TAR-001</name>
    <dbReference type="NCBI Taxonomy" id="1391729"/>
    <lineage>
        <taxon>Bacteria</taxon>
        <taxon>Pseudomonadati</taxon>
        <taxon>Pseudomonadota</taxon>
        <taxon>Alphaproteobacteria</taxon>
        <taxon>Caulobacterales</taxon>
        <taxon>Caulobacteraceae</taxon>
        <taxon>Brevundimonas</taxon>
    </lineage>
</organism>
<dbReference type="RefSeq" id="WP_021698630.1">
    <property type="nucleotide sequence ID" value="NZ_BATC01000084.1"/>
</dbReference>
<dbReference type="PROSITE" id="PS00141">
    <property type="entry name" value="ASP_PROTEASE"/>
    <property type="match status" value="1"/>
</dbReference>
<evidence type="ECO:0000259" key="2">
    <source>
        <dbReference type="PROSITE" id="PS50175"/>
    </source>
</evidence>
<keyword evidence="4" id="KW-1185">Reference proteome</keyword>
<proteinExistence type="predicted"/>
<dbReference type="PROSITE" id="PS51318">
    <property type="entry name" value="TAT"/>
    <property type="match status" value="1"/>
</dbReference>
<comment type="caution">
    <text evidence="3">The sequence shown here is derived from an EMBL/GenBank/DDBJ whole genome shotgun (WGS) entry which is preliminary data.</text>
</comment>
<reference evidence="4" key="1">
    <citation type="journal article" date="2013" name="Genome Announc.">
        <title>Draft Genome Sequence of the Dimorphic Prosthecate Bacterium Brevundimonas abyssalis TAR-001T.</title>
        <authorList>
            <person name="Tsubouchi T."/>
            <person name="Nishi S."/>
            <person name="Usui K."/>
            <person name="Shimane Y."/>
            <person name="Takaki Y."/>
            <person name="Maruyama T."/>
            <person name="Hatada Y."/>
        </authorList>
    </citation>
    <scope>NUCLEOTIDE SEQUENCE [LARGE SCALE GENOMIC DNA]</scope>
    <source>
        <strain evidence="4">TAR-001</strain>
    </source>
</reference>
<dbReference type="InterPro" id="IPR021109">
    <property type="entry name" value="Peptidase_aspartic_dom_sf"/>
</dbReference>
<feature type="domain" description="Peptidase A2" evidence="2">
    <location>
        <begin position="76"/>
        <end position="161"/>
    </location>
</feature>
<dbReference type="Pfam" id="PF13650">
    <property type="entry name" value="Asp_protease_2"/>
    <property type="match status" value="2"/>
</dbReference>
<evidence type="ECO:0000313" key="3">
    <source>
        <dbReference type="EMBL" id="GAD60536.1"/>
    </source>
</evidence>
<evidence type="ECO:0000256" key="1">
    <source>
        <dbReference type="ARBA" id="ARBA00022801"/>
    </source>
</evidence>
<dbReference type="Proteomes" id="UP000016569">
    <property type="component" value="Unassembled WGS sequence"/>
</dbReference>
<dbReference type="InterPro" id="IPR034122">
    <property type="entry name" value="Retropepsin-like_bacterial"/>
</dbReference>
<accession>A0A8E0TTU4</accession>
<dbReference type="EMBL" id="BATC01000084">
    <property type="protein sequence ID" value="GAD60536.1"/>
    <property type="molecule type" value="Genomic_DNA"/>
</dbReference>
<dbReference type="GO" id="GO:0006508">
    <property type="term" value="P:proteolysis"/>
    <property type="evidence" value="ECO:0007669"/>
    <property type="project" value="InterPro"/>
</dbReference>
<dbReference type="GO" id="GO:0004190">
    <property type="term" value="F:aspartic-type endopeptidase activity"/>
    <property type="evidence" value="ECO:0007669"/>
    <property type="project" value="InterPro"/>
</dbReference>
<dbReference type="Gene3D" id="2.40.70.10">
    <property type="entry name" value="Acid Proteases"/>
    <property type="match status" value="2"/>
</dbReference>
<dbReference type="PROSITE" id="PS50175">
    <property type="entry name" value="ASP_PROT_RETROV"/>
    <property type="match status" value="1"/>
</dbReference>
<dbReference type="SUPFAM" id="SSF50630">
    <property type="entry name" value="Acid proteases"/>
    <property type="match status" value="1"/>
</dbReference>
<evidence type="ECO:0000313" key="4">
    <source>
        <dbReference type="Proteomes" id="UP000016569"/>
    </source>
</evidence>
<keyword evidence="1" id="KW-0378">Hydrolase</keyword>
<dbReference type="CDD" id="cd05483">
    <property type="entry name" value="retropepsin_like_bacteria"/>
    <property type="match status" value="1"/>
</dbReference>
<dbReference type="AlphaFoldDB" id="A0A8E0TTU4"/>
<gene>
    <name evidence="3" type="ORF">MBEBAB_2786</name>
</gene>
<sequence>MTHSSSRPRGRSRRSVLTSLGLLGVGGAAAWWARENLFWPGPGATFAEDGTSGWLAFATDHRLFVSARAMIDGVAVDALIDSGAQRSVVDATLAEELDLPRRLSPPQIAYGLGGGAQLGHAVNADVRLGWMTLKGLTAGVLDLGPLASSGLNTRLILGYDVLSRMALDIDFPRRRLRFGRDEATVAPPGAQALPATREGRSLMTQVSVEGAVLDAVVDTGASPALSLNMETATAAGLLDGRLAREASSIVLGGVLAGQVVTARTLTLGERLYEDVEVHAYPRSALPGVPAVLAGMGLFRDDRLILDMGAGRMLVD</sequence>
<dbReference type="InterPro" id="IPR001995">
    <property type="entry name" value="Peptidase_A2_cat"/>
</dbReference>
<dbReference type="InterPro" id="IPR001969">
    <property type="entry name" value="Aspartic_peptidase_AS"/>
</dbReference>
<dbReference type="InterPro" id="IPR006311">
    <property type="entry name" value="TAT_signal"/>
</dbReference>
<name>A0A8E0TTU4_9CAUL</name>
<dbReference type="OrthoDB" id="107347at2"/>
<protein>
    <recommendedName>
        <fullName evidence="2">Peptidase A2 domain-containing protein</fullName>
    </recommendedName>
</protein>